<evidence type="ECO:0000313" key="2">
    <source>
        <dbReference type="Proteomes" id="UP000479000"/>
    </source>
</evidence>
<accession>A0A6H5GN50</accession>
<organism evidence="1 2">
    <name type="scientific">Nesidiocoris tenuis</name>
    <dbReference type="NCBI Taxonomy" id="355587"/>
    <lineage>
        <taxon>Eukaryota</taxon>
        <taxon>Metazoa</taxon>
        <taxon>Ecdysozoa</taxon>
        <taxon>Arthropoda</taxon>
        <taxon>Hexapoda</taxon>
        <taxon>Insecta</taxon>
        <taxon>Pterygota</taxon>
        <taxon>Neoptera</taxon>
        <taxon>Paraneoptera</taxon>
        <taxon>Hemiptera</taxon>
        <taxon>Heteroptera</taxon>
        <taxon>Panheteroptera</taxon>
        <taxon>Cimicomorpha</taxon>
        <taxon>Miridae</taxon>
        <taxon>Dicyphina</taxon>
        <taxon>Nesidiocoris</taxon>
    </lineage>
</organism>
<evidence type="ECO:0000313" key="1">
    <source>
        <dbReference type="EMBL" id="CAB0003755.1"/>
    </source>
</evidence>
<dbReference type="Proteomes" id="UP000479000">
    <property type="component" value="Unassembled WGS sequence"/>
</dbReference>
<proteinExistence type="predicted"/>
<name>A0A6H5GN50_9HEMI</name>
<sequence>MVGMEAHRTSIPVNQTATDGNGNITEYGQFLLTVAQGMEEAPIKKPGTTDNMPTVDKVTGNTYLQGMQGYLESEHVQAGITSMINVIEGKSTPRDIAAVKDLVAEFGMGPHSFESLHALALAEQARRNGNDTVEVAIGGESDGVTNGPILTNVLYGTADTDLLARGGLYTADAGVTNVPQYREQGGQDYYQLLGTAQKNAWDAMYPPTTGRVTDQNQKFRRAIDYLSPGFGSRSKAKVQATPFNYGSGMDSLKRASARDTIDSVYGHITNIAEAYSRSKVEGDFQRHKLEKAIEIVLAQGKTLGIKTPAFSGLGKTESLLTTDLPKPLTEALMQIDMATRGEASQTAIEQVAAHYIKTRDTNTAITNAAFEVGKVVRDRAEAIALSQAVNDGQ</sequence>
<gene>
    <name evidence="1" type="ORF">NTEN_LOCUS9248</name>
</gene>
<dbReference type="EMBL" id="CADCXU010013777">
    <property type="protein sequence ID" value="CAB0003755.1"/>
    <property type="molecule type" value="Genomic_DNA"/>
</dbReference>
<feature type="non-terminal residue" evidence="1">
    <location>
        <position position="393"/>
    </location>
</feature>
<keyword evidence="2" id="KW-1185">Reference proteome</keyword>
<reference evidence="1 2" key="1">
    <citation type="submission" date="2020-02" db="EMBL/GenBank/DDBJ databases">
        <authorList>
            <person name="Ferguson B K."/>
        </authorList>
    </citation>
    <scope>NUCLEOTIDE SEQUENCE [LARGE SCALE GENOMIC DNA]</scope>
</reference>
<protein>
    <submittedName>
        <fullName evidence="1">Uncharacterized protein</fullName>
    </submittedName>
</protein>
<dbReference type="AlphaFoldDB" id="A0A6H5GN50"/>